<reference evidence="1 2" key="1">
    <citation type="journal article" date="2013" name="PLoS ONE">
        <title>Poles Apart: Arctic and Antarctic Octadecabacter strains Share High Genome Plasticity and a New Type of Xanthorhodopsin.</title>
        <authorList>
            <person name="Vollmers J."/>
            <person name="Voget S."/>
            <person name="Dietrich S."/>
            <person name="Gollnow K."/>
            <person name="Smits M."/>
            <person name="Meyer K."/>
            <person name="Brinkhoff T."/>
            <person name="Simon M."/>
            <person name="Daniel R."/>
        </authorList>
    </citation>
    <scope>NUCLEOTIDE SEQUENCE [LARGE SCALE GENOMIC DNA]</scope>
    <source>
        <strain evidence="1 2">307</strain>
    </source>
</reference>
<gene>
    <name evidence="1" type="ORF">OAN307_c08210</name>
</gene>
<dbReference type="EMBL" id="CP003740">
    <property type="protein sequence ID" value="AGI66544.1"/>
    <property type="molecule type" value="Genomic_DNA"/>
</dbReference>
<protein>
    <recommendedName>
        <fullName evidence="3">N-acetyltransferase domain-containing protein</fullName>
    </recommendedName>
</protein>
<dbReference type="STRING" id="391626.OAN307_c08210"/>
<dbReference type="Proteomes" id="UP000005307">
    <property type="component" value="Chromosome"/>
</dbReference>
<accession>M9R1P7</accession>
<evidence type="ECO:0000313" key="1">
    <source>
        <dbReference type="EMBL" id="AGI66544.1"/>
    </source>
</evidence>
<dbReference type="SUPFAM" id="SSF55729">
    <property type="entry name" value="Acyl-CoA N-acyltransferases (Nat)"/>
    <property type="match status" value="1"/>
</dbReference>
<proteinExistence type="predicted"/>
<dbReference type="InterPro" id="IPR016181">
    <property type="entry name" value="Acyl_CoA_acyltransferase"/>
</dbReference>
<dbReference type="Gene3D" id="3.40.630.30">
    <property type="match status" value="1"/>
</dbReference>
<evidence type="ECO:0000313" key="2">
    <source>
        <dbReference type="Proteomes" id="UP000005307"/>
    </source>
</evidence>
<evidence type="ECO:0008006" key="3">
    <source>
        <dbReference type="Google" id="ProtNLM"/>
    </source>
</evidence>
<organism evidence="1 2">
    <name type="scientific">Octadecabacter antarcticus 307</name>
    <dbReference type="NCBI Taxonomy" id="391626"/>
    <lineage>
        <taxon>Bacteria</taxon>
        <taxon>Pseudomonadati</taxon>
        <taxon>Pseudomonadota</taxon>
        <taxon>Alphaproteobacteria</taxon>
        <taxon>Rhodobacterales</taxon>
        <taxon>Roseobacteraceae</taxon>
        <taxon>Octadecabacter</taxon>
    </lineage>
</organism>
<dbReference type="eggNOG" id="COG0456">
    <property type="taxonomic scope" value="Bacteria"/>
</dbReference>
<dbReference type="HOGENOM" id="CLU_139687_1_0_5"/>
<name>M9R1P7_9RHOB</name>
<dbReference type="KEGG" id="oat:OAN307_c08210"/>
<keyword evidence="2" id="KW-1185">Reference proteome</keyword>
<dbReference type="AlphaFoldDB" id="M9R1P7"/>
<sequence length="164" mass="17696">MVGEPRIAVGFEFRRLTEHDPVLGEALGVIRAAFAVMEGRIDPLSSLGDLTSECLSQSAAQAEVWVGAMTASDPVAGTVILTPKDKVLFVGKLAVREHRMRLGRAVMALAEAGASGFGWLELQSRVELVEVNAMFKALGFREVGRTTHEGYVLPTSILFHKVFG</sequence>